<proteinExistence type="predicted"/>
<feature type="region of interest" description="Disordered" evidence="1">
    <location>
        <begin position="1"/>
        <end position="31"/>
    </location>
</feature>
<reference evidence="3" key="1">
    <citation type="submission" date="2014-06" db="EMBL/GenBank/DDBJ databases">
        <authorList>
            <person name="Berkman P.J."/>
        </authorList>
    </citation>
    <scope>NUCLEOTIDE SEQUENCE [LARGE SCALE GENOMIC DNA]</scope>
</reference>
<evidence type="ECO:0000256" key="1">
    <source>
        <dbReference type="SAM" id="MobiDB-lite"/>
    </source>
</evidence>
<gene>
    <name evidence="2" type="primary">SSCI62530.1</name>
</gene>
<organism evidence="2 3">
    <name type="scientific">Sporisorium scitamineum</name>
    <dbReference type="NCBI Taxonomy" id="49012"/>
    <lineage>
        <taxon>Eukaryota</taxon>
        <taxon>Fungi</taxon>
        <taxon>Dikarya</taxon>
        <taxon>Basidiomycota</taxon>
        <taxon>Ustilaginomycotina</taxon>
        <taxon>Ustilaginomycetes</taxon>
        <taxon>Ustilaginales</taxon>
        <taxon>Ustilaginaceae</taxon>
        <taxon>Sporisorium</taxon>
    </lineage>
</organism>
<feature type="non-terminal residue" evidence="2">
    <location>
        <position position="1"/>
    </location>
</feature>
<name>A0A0F7S6Z4_9BASI</name>
<keyword evidence="3" id="KW-1185">Reference proteome</keyword>
<sequence>AIATPEETQESQDSVNSGEGDSQTTSQATTGSGLGLSLAVAHLSTNSELNQRILLHMRSQPTPPDTLAFDATNTSHKVLRLIETLKCFEPSAKDFCAIIF</sequence>
<dbReference type="Proteomes" id="UP000242770">
    <property type="component" value="Unassembled WGS sequence"/>
</dbReference>
<dbReference type="EMBL" id="CCFA01003722">
    <property type="protein sequence ID" value="CDW98792.1"/>
    <property type="molecule type" value="Genomic_DNA"/>
</dbReference>
<protein>
    <submittedName>
        <fullName evidence="2">Uncharacterized protein</fullName>
    </submittedName>
</protein>
<accession>A0A0F7S6Z4</accession>
<dbReference type="AlphaFoldDB" id="A0A0F7S6Z4"/>
<feature type="compositionally biased region" description="Low complexity" evidence="1">
    <location>
        <begin position="22"/>
        <end position="31"/>
    </location>
</feature>
<evidence type="ECO:0000313" key="3">
    <source>
        <dbReference type="Proteomes" id="UP000242770"/>
    </source>
</evidence>
<feature type="compositionally biased region" description="Polar residues" evidence="1">
    <location>
        <begin position="11"/>
        <end position="21"/>
    </location>
</feature>
<feature type="non-terminal residue" evidence="2">
    <location>
        <position position="100"/>
    </location>
</feature>
<evidence type="ECO:0000313" key="2">
    <source>
        <dbReference type="EMBL" id="CDW98792.1"/>
    </source>
</evidence>
<dbReference type="STRING" id="49012.A0A0F7S6Z4"/>